<dbReference type="InterPro" id="IPR001078">
    <property type="entry name" value="2-oxoacid_DH_actylTfrase"/>
</dbReference>
<dbReference type="GO" id="GO:0016407">
    <property type="term" value="F:acetyltransferase activity"/>
    <property type="evidence" value="ECO:0007669"/>
    <property type="project" value="TreeGrafter"/>
</dbReference>
<evidence type="ECO:0000313" key="6">
    <source>
        <dbReference type="Proteomes" id="UP000317573"/>
    </source>
</evidence>
<dbReference type="InterPro" id="IPR050743">
    <property type="entry name" value="2-oxoacid_DH_E2_comp"/>
</dbReference>
<evidence type="ECO:0000256" key="1">
    <source>
        <dbReference type="ARBA" id="ARBA00001938"/>
    </source>
</evidence>
<dbReference type="RefSeq" id="WP_145693041.1">
    <property type="nucleotide sequence ID" value="NZ_VLJT01000052.1"/>
</dbReference>
<comment type="cofactor">
    <cofactor evidence="1">
        <name>(R)-lipoate</name>
        <dbReference type="ChEBI" id="CHEBI:83088"/>
    </cofactor>
</comment>
<evidence type="ECO:0000259" key="4">
    <source>
        <dbReference type="Pfam" id="PF00198"/>
    </source>
</evidence>
<dbReference type="Gene3D" id="3.30.559.10">
    <property type="entry name" value="Chloramphenicol acetyltransferase-like domain"/>
    <property type="match status" value="1"/>
</dbReference>
<name>A0A562DJ10_RHORH</name>
<dbReference type="Pfam" id="PF00198">
    <property type="entry name" value="2-oxoacid_dh"/>
    <property type="match status" value="1"/>
</dbReference>
<evidence type="ECO:0000256" key="3">
    <source>
        <dbReference type="ARBA" id="ARBA00023315"/>
    </source>
</evidence>
<protein>
    <submittedName>
        <fullName evidence="5">2-oxoglutarate dehydrogenase E2 component (Dihydrolipoamide succinyltransferase)</fullName>
    </submittedName>
</protein>
<dbReference type="GO" id="GO:0005737">
    <property type="term" value="C:cytoplasm"/>
    <property type="evidence" value="ECO:0007669"/>
    <property type="project" value="TreeGrafter"/>
</dbReference>
<organism evidence="5 6">
    <name type="scientific">Rhodococcus rhodochrous J45</name>
    <dbReference type="NCBI Taxonomy" id="935266"/>
    <lineage>
        <taxon>Bacteria</taxon>
        <taxon>Bacillati</taxon>
        <taxon>Actinomycetota</taxon>
        <taxon>Actinomycetes</taxon>
        <taxon>Mycobacteriales</taxon>
        <taxon>Nocardiaceae</taxon>
        <taxon>Rhodococcus</taxon>
    </lineage>
</organism>
<dbReference type="EMBL" id="VLJT01000052">
    <property type="protein sequence ID" value="TWH09567.1"/>
    <property type="molecule type" value="Genomic_DNA"/>
</dbReference>
<dbReference type="GO" id="GO:0031405">
    <property type="term" value="F:lipoic acid binding"/>
    <property type="evidence" value="ECO:0007669"/>
    <property type="project" value="TreeGrafter"/>
</dbReference>
<sequence>MSEHAPSMDLPVGYDDVPHVLERLRPRRRAIARNLTASAAVPSLTADMRVDLTQLLSIRSQWVGPKPSVLAFIAKAAVSTLLEFPNLNASFGERQLIRWSTVNLGVAVDSPDGLMVPVIRNAQDLGVARIAENIAELAERARAGALSLEDLQGGTFTLSNPGAVGPSLRAEALLNVPQVALLGLPGLRREPIVVGRGEDETVEIRTIVDPSLTFDHRALDGGEVLRYLVSLREKLETWSTDEYRGGE</sequence>
<feature type="domain" description="2-oxoacid dehydrogenase acyltransferase catalytic" evidence="4">
    <location>
        <begin position="23"/>
        <end position="238"/>
    </location>
</feature>
<gene>
    <name evidence="5" type="ORF">L618_005100000060</name>
</gene>
<dbReference type="PANTHER" id="PTHR43178">
    <property type="entry name" value="DIHYDROLIPOAMIDE ACETYLTRANSFERASE COMPONENT OF PYRUVATE DEHYDROGENASE COMPLEX"/>
    <property type="match status" value="1"/>
</dbReference>
<dbReference type="SUPFAM" id="SSF52777">
    <property type="entry name" value="CoA-dependent acyltransferases"/>
    <property type="match status" value="1"/>
</dbReference>
<dbReference type="Proteomes" id="UP000317573">
    <property type="component" value="Unassembled WGS sequence"/>
</dbReference>
<comment type="caution">
    <text evidence="5">The sequence shown here is derived from an EMBL/GenBank/DDBJ whole genome shotgun (WGS) entry which is preliminary data.</text>
</comment>
<proteinExistence type="predicted"/>
<keyword evidence="3" id="KW-0012">Acyltransferase</keyword>
<reference evidence="5 6" key="1">
    <citation type="submission" date="2019-07" db="EMBL/GenBank/DDBJ databases">
        <title>Genome sequencing of lignin-degrading bacterial isolates.</title>
        <authorList>
            <person name="Gladden J."/>
        </authorList>
    </citation>
    <scope>NUCLEOTIDE SEQUENCE [LARGE SCALE GENOMIC DNA]</scope>
    <source>
        <strain evidence="5 6">J45</strain>
    </source>
</reference>
<keyword evidence="2 5" id="KW-0808">Transferase</keyword>
<accession>A0A562DJ10</accession>
<dbReference type="InterPro" id="IPR023213">
    <property type="entry name" value="CAT-like_dom_sf"/>
</dbReference>
<evidence type="ECO:0000256" key="2">
    <source>
        <dbReference type="ARBA" id="ARBA00022679"/>
    </source>
</evidence>
<dbReference type="AlphaFoldDB" id="A0A562DJ10"/>
<evidence type="ECO:0000313" key="5">
    <source>
        <dbReference type="EMBL" id="TWH09567.1"/>
    </source>
</evidence>
<dbReference type="PANTHER" id="PTHR43178:SF5">
    <property type="entry name" value="LIPOAMIDE ACYLTRANSFERASE COMPONENT OF BRANCHED-CHAIN ALPHA-KETO ACID DEHYDROGENASE COMPLEX, MITOCHONDRIAL"/>
    <property type="match status" value="1"/>
</dbReference>